<keyword evidence="3" id="KW-1185">Reference proteome</keyword>
<dbReference type="EMBL" id="JAPWTJ010004410">
    <property type="protein sequence ID" value="KAJ8945240.1"/>
    <property type="molecule type" value="Genomic_DNA"/>
</dbReference>
<sequence>MVLTREIREEIEEAVNQAVSKTIKSDSFIKTITNNISTAITKTIENKLSSLAKSVAELRKNFDEENLERDKKIEALQECLRKDKIETIKMKEIFDKLDQTNRVKCLRIFNMPEKTKEDTRAEMINIFNTKMNLKITTNDIQICYRIVDMLEFINVIDNDETIETKECDNFYKYFQERLGEGKRNLGIIHFNIRSIKKHLDELMVYVQMANEFLDVIVLSETRAIESVKIYLGDININLLNTENNEVNQYLNILGSNGFLSYINRPTRVTKDTKSAIDHIFVRKENCLKNKILISPIIFQTDMTDHFTPFINIKFLKNNTPGLLNSSEQQKIQKIDFNKLNSALRSEKWESAMLETNPQHSYNIFIGKLTNYITECTETKLVKYKKQREQMCKSIKKTNLPEHFQSDIKVQQSIFLKPVTKNELILIISNLKNNSAPGPDKITTKTIKTIHNNILDPLIHIINQCLLTGVIPQQWKVSNITPVLKSEHISYVAKRLRALMHKFYELRDILSRKNLVILYNSLANSIIQYCIPAWGATFKIALSPLQTAQNMILKIIFKKNKLYPTSLLYQETNILNIRLIYIFQCLKRMFHEQTKFSQQHLKETRSK</sequence>
<evidence type="ECO:0000313" key="3">
    <source>
        <dbReference type="Proteomes" id="UP001162164"/>
    </source>
</evidence>
<evidence type="ECO:0000256" key="1">
    <source>
        <dbReference type="SAM" id="Coils"/>
    </source>
</evidence>
<accession>A0ABQ9IR56</accession>
<keyword evidence="1" id="KW-0175">Coiled coil</keyword>
<organism evidence="2 3">
    <name type="scientific">Molorchus minor</name>
    <dbReference type="NCBI Taxonomy" id="1323400"/>
    <lineage>
        <taxon>Eukaryota</taxon>
        <taxon>Metazoa</taxon>
        <taxon>Ecdysozoa</taxon>
        <taxon>Arthropoda</taxon>
        <taxon>Hexapoda</taxon>
        <taxon>Insecta</taxon>
        <taxon>Pterygota</taxon>
        <taxon>Neoptera</taxon>
        <taxon>Endopterygota</taxon>
        <taxon>Coleoptera</taxon>
        <taxon>Polyphaga</taxon>
        <taxon>Cucujiformia</taxon>
        <taxon>Chrysomeloidea</taxon>
        <taxon>Cerambycidae</taxon>
        <taxon>Lamiinae</taxon>
        <taxon>Monochamini</taxon>
        <taxon>Molorchus</taxon>
    </lineage>
</organism>
<protein>
    <submittedName>
        <fullName evidence="2">Uncharacterized protein</fullName>
    </submittedName>
</protein>
<feature type="non-terminal residue" evidence="2">
    <location>
        <position position="606"/>
    </location>
</feature>
<evidence type="ECO:0000313" key="2">
    <source>
        <dbReference type="EMBL" id="KAJ8945240.1"/>
    </source>
</evidence>
<gene>
    <name evidence="2" type="ORF">NQ317_006426</name>
</gene>
<name>A0ABQ9IR56_9CUCU</name>
<comment type="caution">
    <text evidence="2">The sequence shown here is derived from an EMBL/GenBank/DDBJ whole genome shotgun (WGS) entry which is preliminary data.</text>
</comment>
<dbReference type="PANTHER" id="PTHR19446">
    <property type="entry name" value="REVERSE TRANSCRIPTASES"/>
    <property type="match status" value="1"/>
</dbReference>
<proteinExistence type="predicted"/>
<dbReference type="Proteomes" id="UP001162164">
    <property type="component" value="Unassembled WGS sequence"/>
</dbReference>
<feature type="coiled-coil region" evidence="1">
    <location>
        <begin position="41"/>
        <end position="68"/>
    </location>
</feature>
<reference evidence="2" key="1">
    <citation type="journal article" date="2023" name="Insect Mol. Biol.">
        <title>Genome sequencing provides insights into the evolution of gene families encoding plant cell wall-degrading enzymes in longhorned beetles.</title>
        <authorList>
            <person name="Shin N.R."/>
            <person name="Okamura Y."/>
            <person name="Kirsch R."/>
            <person name="Pauchet Y."/>
        </authorList>
    </citation>
    <scope>NUCLEOTIDE SEQUENCE</scope>
    <source>
        <strain evidence="2">MMC_N1</strain>
    </source>
</reference>